<dbReference type="Proteomes" id="UP000239800">
    <property type="component" value="Unassembled WGS sequence"/>
</dbReference>
<evidence type="ECO:0000313" key="1">
    <source>
        <dbReference type="EMBL" id="PQB04076.1"/>
    </source>
</evidence>
<organism evidence="1 2">
    <name type="scientific">Aureitalea marina</name>
    <dbReference type="NCBI Taxonomy" id="930804"/>
    <lineage>
        <taxon>Bacteria</taxon>
        <taxon>Pseudomonadati</taxon>
        <taxon>Bacteroidota</taxon>
        <taxon>Flavobacteriia</taxon>
        <taxon>Flavobacteriales</taxon>
        <taxon>Flavobacteriaceae</taxon>
        <taxon>Aureitalea</taxon>
    </lineage>
</organism>
<accession>A0A2S7KN70</accession>
<dbReference type="EMBL" id="MQUB01000001">
    <property type="protein sequence ID" value="PQB04076.1"/>
    <property type="molecule type" value="Genomic_DNA"/>
</dbReference>
<evidence type="ECO:0000313" key="2">
    <source>
        <dbReference type="Proteomes" id="UP000239800"/>
    </source>
</evidence>
<gene>
    <name evidence="1" type="ORF">BST85_03550</name>
</gene>
<protein>
    <submittedName>
        <fullName evidence="1">Uncharacterized protein</fullName>
    </submittedName>
</protein>
<name>A0A2S7KN70_9FLAO</name>
<sequence length="67" mass="7599">MVHKDGSSKKVSLLPLSSSGLFLLADQHNMRKLTNNPGEPRPHSWLFLKIIPILFEQKLLTFNADNN</sequence>
<reference evidence="1 2" key="1">
    <citation type="submission" date="2016-11" db="EMBL/GenBank/DDBJ databases">
        <title>Trade-off between light-utilization and light-protection in marine flavobacteria.</title>
        <authorList>
            <person name="Kumagai Y."/>
        </authorList>
    </citation>
    <scope>NUCLEOTIDE SEQUENCE [LARGE SCALE GENOMIC DNA]</scope>
    <source>
        <strain evidence="1 2">NBRC 107741</strain>
    </source>
</reference>
<comment type="caution">
    <text evidence="1">The sequence shown here is derived from an EMBL/GenBank/DDBJ whole genome shotgun (WGS) entry which is preliminary data.</text>
</comment>
<keyword evidence="2" id="KW-1185">Reference proteome</keyword>
<proteinExistence type="predicted"/>
<dbReference type="AlphaFoldDB" id="A0A2S7KN70"/>